<evidence type="ECO:0000313" key="2">
    <source>
        <dbReference type="Proteomes" id="UP000240883"/>
    </source>
</evidence>
<protein>
    <submittedName>
        <fullName evidence="1">Uncharacterized protein</fullName>
    </submittedName>
</protein>
<dbReference type="Proteomes" id="UP000240883">
    <property type="component" value="Unassembled WGS sequence"/>
</dbReference>
<evidence type="ECO:0000313" key="1">
    <source>
        <dbReference type="EMBL" id="PSN65320.1"/>
    </source>
</evidence>
<name>A0A2T2NIU5_CORCC</name>
<dbReference type="AlphaFoldDB" id="A0A2T2NIU5"/>
<accession>A0A2T2NIU5</accession>
<sequence length="313" mass="35505">MYLHSPRQGLQHHSSDINPTPNLGYDQLWKLQHHFYRKFIYPNNVEEAASINSTIFSENVGEDALSIKYHTVVMRRELAGVQESRLMTCQVQGRVSDTRNFQGRELNTEYIFGLFVPSESKSIIGQPRSYNILKFLGEKNIASASTRVDFTFPAFGNISMPVILETWLTWNSAGQITQYDAIFKWFGYFAKTLVTSLDSDPNKAGQKAVKMMATSICSAHGRYCNGTNLQYESYEACSTFLTREIRVGESFELGMNTLFCRSMHENMLKYRPDVHCSHIGPTGGGMCEDDVPYMEKAGEVYYTNSPWSPSSCT</sequence>
<gene>
    <name evidence="1" type="ORF">BS50DRAFT_589739</name>
</gene>
<reference evidence="1 2" key="1">
    <citation type="journal article" date="2018" name="Front. Microbiol.">
        <title>Genome-Wide Analysis of Corynespora cassiicola Leaf Fall Disease Putative Effectors.</title>
        <authorList>
            <person name="Lopez D."/>
            <person name="Ribeiro S."/>
            <person name="Label P."/>
            <person name="Fumanal B."/>
            <person name="Venisse J.S."/>
            <person name="Kohler A."/>
            <person name="de Oliveira R.R."/>
            <person name="Labutti K."/>
            <person name="Lipzen A."/>
            <person name="Lail K."/>
            <person name="Bauer D."/>
            <person name="Ohm R.A."/>
            <person name="Barry K.W."/>
            <person name="Spatafora J."/>
            <person name="Grigoriev I.V."/>
            <person name="Martin F.M."/>
            <person name="Pujade-Renaud V."/>
        </authorList>
    </citation>
    <scope>NUCLEOTIDE SEQUENCE [LARGE SCALE GENOMIC DNA]</scope>
    <source>
        <strain evidence="1 2">Philippines</strain>
    </source>
</reference>
<proteinExistence type="predicted"/>
<organism evidence="1 2">
    <name type="scientific">Corynespora cassiicola Philippines</name>
    <dbReference type="NCBI Taxonomy" id="1448308"/>
    <lineage>
        <taxon>Eukaryota</taxon>
        <taxon>Fungi</taxon>
        <taxon>Dikarya</taxon>
        <taxon>Ascomycota</taxon>
        <taxon>Pezizomycotina</taxon>
        <taxon>Dothideomycetes</taxon>
        <taxon>Pleosporomycetidae</taxon>
        <taxon>Pleosporales</taxon>
        <taxon>Corynesporascaceae</taxon>
        <taxon>Corynespora</taxon>
    </lineage>
</organism>
<dbReference type="EMBL" id="KZ678137">
    <property type="protein sequence ID" value="PSN65320.1"/>
    <property type="molecule type" value="Genomic_DNA"/>
</dbReference>
<dbReference type="OrthoDB" id="10010954at2759"/>
<keyword evidence="2" id="KW-1185">Reference proteome</keyword>